<dbReference type="EMBL" id="HBKQ01002908">
    <property type="protein sequence ID" value="CAE2204229.1"/>
    <property type="molecule type" value="Transcribed_RNA"/>
</dbReference>
<evidence type="ECO:0000256" key="1">
    <source>
        <dbReference type="SAM" id="MobiDB-lite"/>
    </source>
</evidence>
<feature type="compositionally biased region" description="Polar residues" evidence="1">
    <location>
        <begin position="13"/>
        <end position="22"/>
    </location>
</feature>
<feature type="region of interest" description="Disordered" evidence="1">
    <location>
        <begin position="1"/>
        <end position="22"/>
    </location>
</feature>
<dbReference type="AlphaFoldDB" id="A0A7S4M6E1"/>
<sequence length="100" mass="11140">MPPCGGFGIESGAPNSSTKHSLKANSNVGSVTNFHPILLNVLANDVDVYVDNISNRYRDPGAGAFSYHRGQKWFVTRNVEAGEELFNDCWENCFFRRAAW</sequence>
<organism evidence="2">
    <name type="scientific">Odontella aurita</name>
    <dbReference type="NCBI Taxonomy" id="265563"/>
    <lineage>
        <taxon>Eukaryota</taxon>
        <taxon>Sar</taxon>
        <taxon>Stramenopiles</taxon>
        <taxon>Ochrophyta</taxon>
        <taxon>Bacillariophyta</taxon>
        <taxon>Mediophyceae</taxon>
        <taxon>Biddulphiophycidae</taxon>
        <taxon>Eupodiscales</taxon>
        <taxon>Odontellaceae</taxon>
        <taxon>Odontella</taxon>
    </lineage>
</organism>
<name>A0A7S4M6E1_9STRA</name>
<proteinExistence type="predicted"/>
<reference evidence="2" key="1">
    <citation type="submission" date="2021-01" db="EMBL/GenBank/DDBJ databases">
        <authorList>
            <person name="Corre E."/>
            <person name="Pelletier E."/>
            <person name="Niang G."/>
            <person name="Scheremetjew M."/>
            <person name="Finn R."/>
            <person name="Kale V."/>
            <person name="Holt S."/>
            <person name="Cochrane G."/>
            <person name="Meng A."/>
            <person name="Brown T."/>
            <person name="Cohen L."/>
        </authorList>
    </citation>
    <scope>NUCLEOTIDE SEQUENCE</scope>
    <source>
        <strain evidence="2">Isolate 1302-5</strain>
    </source>
</reference>
<gene>
    <name evidence="2" type="ORF">OAUR00152_LOCUS1989</name>
</gene>
<evidence type="ECO:0000313" key="2">
    <source>
        <dbReference type="EMBL" id="CAE2204229.1"/>
    </source>
</evidence>
<accession>A0A7S4M6E1</accession>
<evidence type="ECO:0008006" key="3">
    <source>
        <dbReference type="Google" id="ProtNLM"/>
    </source>
</evidence>
<protein>
    <recommendedName>
        <fullName evidence="3">SET domain-containing protein</fullName>
    </recommendedName>
</protein>